<dbReference type="Proteomes" id="UP000050326">
    <property type="component" value="Unassembled WGS sequence"/>
</dbReference>
<evidence type="ECO:0000313" key="1">
    <source>
        <dbReference type="EMBL" id="KPU45701.1"/>
    </source>
</evidence>
<dbReference type="AlphaFoldDB" id="A0A0P9AJZ1"/>
<protein>
    <submittedName>
        <fullName evidence="1">Uncharacterized protein</fullName>
    </submittedName>
</protein>
<dbReference type="EMBL" id="LKET01000021">
    <property type="protein sequence ID" value="KPU45701.1"/>
    <property type="molecule type" value="Genomic_DNA"/>
</dbReference>
<organism evidence="1 2">
    <name type="scientific">Oxobacter pfennigii</name>
    <dbReference type="NCBI Taxonomy" id="36849"/>
    <lineage>
        <taxon>Bacteria</taxon>
        <taxon>Bacillati</taxon>
        <taxon>Bacillota</taxon>
        <taxon>Clostridia</taxon>
        <taxon>Eubacteriales</taxon>
        <taxon>Clostridiaceae</taxon>
        <taxon>Oxobacter</taxon>
    </lineage>
</organism>
<comment type="caution">
    <text evidence="1">The sequence shown here is derived from an EMBL/GenBank/DDBJ whole genome shotgun (WGS) entry which is preliminary data.</text>
</comment>
<name>A0A0P9AJZ1_9CLOT</name>
<reference evidence="1 2" key="1">
    <citation type="submission" date="2015-09" db="EMBL/GenBank/DDBJ databases">
        <title>Genome sequence of Oxobacter pfennigii DSM 3222.</title>
        <authorList>
            <person name="Poehlein A."/>
            <person name="Bengelsdorf F.R."/>
            <person name="Schiel-Bengelsdorf B."/>
            <person name="Duerre P."/>
            <person name="Daniel R."/>
        </authorList>
    </citation>
    <scope>NUCLEOTIDE SEQUENCE [LARGE SCALE GENOMIC DNA]</scope>
    <source>
        <strain evidence="1 2">DSM 3222</strain>
    </source>
</reference>
<proteinExistence type="predicted"/>
<sequence length="158" mass="17853">MSDSQVKAVTGKAISYFNKLNFEELSKVAREDNHFDLYGELAQRFPVAWTALQRIAGSAGKKTEYTKVPFEKPFVLDGFIPVDIESNGMIEAVLDGYSLEIDPQLSESLYNAVAYGTPFTVDCFKMMTRNIEKLLKIMELLLTHDQAFVTSNYYIENG</sequence>
<gene>
    <name evidence="1" type="ORF">OXPF_09340</name>
</gene>
<keyword evidence="2" id="KW-1185">Reference proteome</keyword>
<accession>A0A0P9AJZ1</accession>
<evidence type="ECO:0000313" key="2">
    <source>
        <dbReference type="Proteomes" id="UP000050326"/>
    </source>
</evidence>